<dbReference type="Pfam" id="PF00144">
    <property type="entry name" value="Beta-lactamase"/>
    <property type="match status" value="1"/>
</dbReference>
<dbReference type="PANTHER" id="PTHR46825">
    <property type="entry name" value="D-ALANYL-D-ALANINE-CARBOXYPEPTIDASE/ENDOPEPTIDASE AMPH"/>
    <property type="match status" value="1"/>
</dbReference>
<proteinExistence type="predicted"/>
<dbReference type="InterPro" id="IPR001466">
    <property type="entry name" value="Beta-lactam-related"/>
</dbReference>
<dbReference type="PROSITE" id="PS51257">
    <property type="entry name" value="PROKAR_LIPOPROTEIN"/>
    <property type="match status" value="1"/>
</dbReference>
<dbReference type="PANTHER" id="PTHR46825:SF11">
    <property type="entry name" value="PENICILLIN-BINDING PROTEIN 4"/>
    <property type="match status" value="1"/>
</dbReference>
<name>A0A6L9EFY5_9FLAO</name>
<keyword evidence="5" id="KW-1185">Reference proteome</keyword>
<evidence type="ECO:0000256" key="1">
    <source>
        <dbReference type="ARBA" id="ARBA00004370"/>
    </source>
</evidence>
<sequence length="453" mass="51955">MKNCIYILVILLTFSCQRKEGEPSLEQQLLQLNERGFFNGAIIVTENDSIILSKGFGFANFESKIPFETNTSMDTGSITKTFTALAMLMLADSTQIDLNTPVNEFIRDFPYESITIRHLLEQTSGIASEDVVFEQAEKGIPLTNETFLDFLLNEKPKLEFEPGSQFMYNGTNHRLLAMIIEEISKASYEAFINAKIAQPLGLENWFLRSARLDSLPKDRAIGYTVKEGEYHPFDSDDFEGFYGDCNLFFSTEDLSKWSRSFLSNSLYPGDKLTTALKSKGSASDFNLLHWYNLDSQKRYHFTGDWKGFYTMVYFDADKKRTITHLTNTNTPHWLRPAIVRNINLYLDDTGISDWEAPEPTKLSNEEIVGSYLLKGNQNARIIEDDGLKIDINDRSVRLFKLSSNFYYAPGIDQWIWFSKDENARLNIHCSSIYELIRGFKIVANNINNTMEDL</sequence>
<dbReference type="RefSeq" id="WP_161436614.1">
    <property type="nucleotide sequence ID" value="NZ_WXYO01000007.1"/>
</dbReference>
<gene>
    <name evidence="4" type="ORF">GTQ38_16340</name>
</gene>
<evidence type="ECO:0000313" key="4">
    <source>
        <dbReference type="EMBL" id="NAS13583.1"/>
    </source>
</evidence>
<dbReference type="GO" id="GO:0016020">
    <property type="term" value="C:membrane"/>
    <property type="evidence" value="ECO:0007669"/>
    <property type="project" value="UniProtKB-SubCell"/>
</dbReference>
<organism evidence="4 5">
    <name type="scientific">Poritiphilus flavus</name>
    <dbReference type="NCBI Taxonomy" id="2697053"/>
    <lineage>
        <taxon>Bacteria</taxon>
        <taxon>Pseudomonadati</taxon>
        <taxon>Bacteroidota</taxon>
        <taxon>Flavobacteriia</taxon>
        <taxon>Flavobacteriales</taxon>
        <taxon>Flavobacteriaceae</taxon>
        <taxon>Poritiphilus</taxon>
    </lineage>
</organism>
<keyword evidence="4" id="KW-0378">Hydrolase</keyword>
<reference evidence="4 5" key="1">
    <citation type="submission" date="2020-01" db="EMBL/GenBank/DDBJ databases">
        <title>Bacteria diversity of Porities sp.</title>
        <authorList>
            <person name="Wang G."/>
        </authorList>
    </citation>
    <scope>NUCLEOTIDE SEQUENCE [LARGE SCALE GENOMIC DNA]</scope>
    <source>
        <strain evidence="4 5">R33</strain>
    </source>
</reference>
<dbReference type="InterPro" id="IPR050491">
    <property type="entry name" value="AmpC-like"/>
</dbReference>
<comment type="caution">
    <text evidence="4">The sequence shown here is derived from an EMBL/GenBank/DDBJ whole genome shotgun (WGS) entry which is preliminary data.</text>
</comment>
<comment type="subcellular location">
    <subcellularLocation>
        <location evidence="1">Membrane</location>
    </subcellularLocation>
</comment>
<evidence type="ECO:0000313" key="5">
    <source>
        <dbReference type="Proteomes" id="UP000475249"/>
    </source>
</evidence>
<dbReference type="Proteomes" id="UP000475249">
    <property type="component" value="Unassembled WGS sequence"/>
</dbReference>
<protein>
    <submittedName>
        <fullName evidence="4">Serine hydrolase</fullName>
    </submittedName>
</protein>
<dbReference type="SUPFAM" id="SSF56601">
    <property type="entry name" value="beta-lactamase/transpeptidase-like"/>
    <property type="match status" value="1"/>
</dbReference>
<accession>A0A6L9EFY5</accession>
<dbReference type="InterPro" id="IPR012338">
    <property type="entry name" value="Beta-lactam/transpept-like"/>
</dbReference>
<evidence type="ECO:0000259" key="3">
    <source>
        <dbReference type="Pfam" id="PF00144"/>
    </source>
</evidence>
<evidence type="ECO:0000256" key="2">
    <source>
        <dbReference type="ARBA" id="ARBA00023136"/>
    </source>
</evidence>
<dbReference type="AlphaFoldDB" id="A0A6L9EFY5"/>
<dbReference type="GO" id="GO:0016787">
    <property type="term" value="F:hydrolase activity"/>
    <property type="evidence" value="ECO:0007669"/>
    <property type="project" value="UniProtKB-KW"/>
</dbReference>
<dbReference type="Gene3D" id="3.40.710.10">
    <property type="entry name" value="DD-peptidase/beta-lactamase superfamily"/>
    <property type="match status" value="1"/>
</dbReference>
<keyword evidence="2" id="KW-0472">Membrane</keyword>
<feature type="domain" description="Beta-lactamase-related" evidence="3">
    <location>
        <begin position="34"/>
        <end position="343"/>
    </location>
</feature>
<dbReference type="EMBL" id="WXYO01000007">
    <property type="protein sequence ID" value="NAS13583.1"/>
    <property type="molecule type" value="Genomic_DNA"/>
</dbReference>